<keyword evidence="4" id="KW-0653">Protein transport</keyword>
<protein>
    <submittedName>
        <fullName evidence="7">Outer membrane lipoprotein-sorting protein</fullName>
    </submittedName>
</protein>
<evidence type="ECO:0000313" key="7">
    <source>
        <dbReference type="EMBL" id="MDP1520824.1"/>
    </source>
</evidence>
<sequence>MKLNRTLSLAIAPAIGLFASLWLSGTIAADTPSVDEIVHRTNQTAYYQGKDGRAQVLMSITDKQGRERERRFTILRRDVSDSDDIAGEAYNGDQQFYVFFQRPADVNKMAFLVWKHLDRDDDRWLYLPALDLVKRIAASDQRTSFVGSDYFYEDVSGRDINADSHELVEMTDNYYVLKHTPKDPDSVEFSHYVMYVHKTSFIPVQTEYFDKNGEKYRVATALGVDNIDGYPTVTKASMEDLRSGSKTLMTYSSVTYNVDLPEEIFSERYLRRAPVKYLR</sequence>
<dbReference type="Pfam" id="PF17131">
    <property type="entry name" value="LolA_like"/>
    <property type="match status" value="1"/>
</dbReference>
<reference evidence="7" key="2">
    <citation type="submission" date="2023-08" db="EMBL/GenBank/DDBJ databases">
        <authorList>
            <person name="Luo J."/>
        </authorList>
    </citation>
    <scope>NUCLEOTIDE SEQUENCE</scope>
    <source>
        <strain evidence="7">DSM 25064</strain>
    </source>
</reference>
<comment type="caution">
    <text evidence="7">The sequence shown here is derived from an EMBL/GenBank/DDBJ whole genome shotgun (WGS) entry which is preliminary data.</text>
</comment>
<evidence type="ECO:0000256" key="4">
    <source>
        <dbReference type="ARBA" id="ARBA00022927"/>
    </source>
</evidence>
<proteinExistence type="predicted"/>
<dbReference type="EMBL" id="JAUUUU010000003">
    <property type="protein sequence ID" value="MDP1520824.1"/>
    <property type="molecule type" value="Genomic_DNA"/>
</dbReference>
<gene>
    <name evidence="7" type="ORF">Q8A57_07585</name>
</gene>
<keyword evidence="7" id="KW-0449">Lipoprotein</keyword>
<dbReference type="AlphaFoldDB" id="A0AAW8B500"/>
<evidence type="ECO:0000256" key="1">
    <source>
        <dbReference type="ARBA" id="ARBA00011245"/>
    </source>
</evidence>
<keyword evidence="2" id="KW-0813">Transport</keyword>
<feature type="chain" id="PRO_5043790496" evidence="5">
    <location>
        <begin position="29"/>
        <end position="279"/>
    </location>
</feature>
<dbReference type="InterPro" id="IPR029046">
    <property type="entry name" value="LolA/LolB/LppX"/>
</dbReference>
<name>A0AAW8B500_9GAMM</name>
<keyword evidence="8" id="KW-1185">Reference proteome</keyword>
<accession>A0AAW8B500</accession>
<dbReference type="GO" id="GO:0015031">
    <property type="term" value="P:protein transport"/>
    <property type="evidence" value="ECO:0007669"/>
    <property type="project" value="UniProtKB-KW"/>
</dbReference>
<dbReference type="RefSeq" id="WP_305170404.1">
    <property type="nucleotide sequence ID" value="NZ_JAUUUU010000003.1"/>
</dbReference>
<evidence type="ECO:0000313" key="8">
    <source>
        <dbReference type="Proteomes" id="UP001178354"/>
    </source>
</evidence>
<keyword evidence="3 5" id="KW-0732">Signal</keyword>
<feature type="signal peptide" evidence="5">
    <location>
        <begin position="1"/>
        <end position="28"/>
    </location>
</feature>
<reference evidence="7" key="1">
    <citation type="journal article" date="2010" name="Int. J. Syst. Evol. Microbiol.">
        <title>Porticoccus litoralis gen. nov., sp. nov., a gammaproteobacterium isolated from the Yellow Sea.</title>
        <authorList>
            <person name="Oh H.M."/>
            <person name="Kim H."/>
            <person name="Kim K.M."/>
            <person name="Min G.S."/>
            <person name="Cho J.C."/>
        </authorList>
    </citation>
    <scope>NUCLEOTIDE SEQUENCE</scope>
    <source>
        <strain evidence="7">DSM 25064</strain>
    </source>
</reference>
<organism evidence="7 8">
    <name type="scientific">Porticoccus litoralis</name>
    <dbReference type="NCBI Taxonomy" id="434086"/>
    <lineage>
        <taxon>Bacteria</taxon>
        <taxon>Pseudomonadati</taxon>
        <taxon>Pseudomonadota</taxon>
        <taxon>Gammaproteobacteria</taxon>
        <taxon>Cellvibrionales</taxon>
        <taxon>Porticoccaceae</taxon>
        <taxon>Porticoccus</taxon>
    </lineage>
</organism>
<feature type="domain" description="Uncharacterized protein TP-0789" evidence="6">
    <location>
        <begin position="92"/>
        <end position="272"/>
    </location>
</feature>
<comment type="subunit">
    <text evidence="1">Monomer.</text>
</comment>
<dbReference type="Gene3D" id="2.50.20.10">
    <property type="entry name" value="Lipoprotein localisation LolA/LolB/LppX"/>
    <property type="match status" value="1"/>
</dbReference>
<dbReference type="Proteomes" id="UP001178354">
    <property type="component" value="Unassembled WGS sequence"/>
</dbReference>
<evidence type="ECO:0000256" key="5">
    <source>
        <dbReference type="SAM" id="SignalP"/>
    </source>
</evidence>
<dbReference type="SUPFAM" id="SSF89392">
    <property type="entry name" value="Prokaryotic lipoproteins and lipoprotein localization factors"/>
    <property type="match status" value="1"/>
</dbReference>
<dbReference type="InterPro" id="IPR033399">
    <property type="entry name" value="TP_0789-like"/>
</dbReference>
<evidence type="ECO:0000256" key="2">
    <source>
        <dbReference type="ARBA" id="ARBA00022448"/>
    </source>
</evidence>
<evidence type="ECO:0000259" key="6">
    <source>
        <dbReference type="Pfam" id="PF17131"/>
    </source>
</evidence>
<dbReference type="CDD" id="cd16329">
    <property type="entry name" value="LolA_like"/>
    <property type="match status" value="1"/>
</dbReference>
<evidence type="ECO:0000256" key="3">
    <source>
        <dbReference type="ARBA" id="ARBA00022729"/>
    </source>
</evidence>